<proteinExistence type="predicted"/>
<organism evidence="1 2">
    <name type="scientific">Leuconostoc aquikimchii</name>
    <dbReference type="NCBI Taxonomy" id="3236804"/>
    <lineage>
        <taxon>Bacteria</taxon>
        <taxon>Bacillati</taxon>
        <taxon>Bacillota</taxon>
        <taxon>Bacilli</taxon>
        <taxon>Lactobacillales</taxon>
        <taxon>Lactobacillaceae</taxon>
        <taxon>Leuconostoc</taxon>
    </lineage>
</organism>
<sequence>MHNSTLITDFDGTLPNDLLLSSATVEQLNTLNRKDIRIIIATGPAPAVTDKLLSKYQINAEVIGIDGAL</sequence>
<evidence type="ECO:0000313" key="2">
    <source>
        <dbReference type="Proteomes" id="UP001556617"/>
    </source>
</evidence>
<keyword evidence="1" id="KW-0378">Hydrolase</keyword>
<comment type="caution">
    <text evidence="1">The sequence shown here is derived from an EMBL/GenBank/DDBJ whole genome shotgun (WGS) entry which is preliminary data.</text>
</comment>
<dbReference type="SUPFAM" id="SSF56784">
    <property type="entry name" value="HAD-like"/>
    <property type="match status" value="1"/>
</dbReference>
<reference evidence="1 2" key="1">
    <citation type="submission" date="2024-07" db="EMBL/GenBank/DDBJ databases">
        <authorList>
            <person name="Yun M."/>
        </authorList>
    </citation>
    <scope>NUCLEOTIDE SEQUENCE [LARGE SCALE GENOMIC DNA]</scope>
    <source>
        <strain evidence="1 2">MS01</strain>
    </source>
</reference>
<protein>
    <submittedName>
        <fullName evidence="1">HAD hydrolase family protein</fullName>
    </submittedName>
</protein>
<name>A0ABV3S3S2_9LACO</name>
<dbReference type="RefSeq" id="WP_367974107.1">
    <property type="nucleotide sequence ID" value="NZ_JBFPEQ010000001.1"/>
</dbReference>
<evidence type="ECO:0000313" key="1">
    <source>
        <dbReference type="EMBL" id="MEX0380715.1"/>
    </source>
</evidence>
<dbReference type="Proteomes" id="UP001556617">
    <property type="component" value="Unassembled WGS sequence"/>
</dbReference>
<dbReference type="GO" id="GO:0016787">
    <property type="term" value="F:hydrolase activity"/>
    <property type="evidence" value="ECO:0007669"/>
    <property type="project" value="UniProtKB-KW"/>
</dbReference>
<dbReference type="InterPro" id="IPR023214">
    <property type="entry name" value="HAD_sf"/>
</dbReference>
<dbReference type="EMBL" id="JBFPER010000001">
    <property type="protein sequence ID" value="MEX0380715.1"/>
    <property type="molecule type" value="Genomic_DNA"/>
</dbReference>
<dbReference type="CDD" id="cd01427">
    <property type="entry name" value="HAD_like"/>
    <property type="match status" value="1"/>
</dbReference>
<accession>A0ABV3S3S2</accession>
<keyword evidence="2" id="KW-1185">Reference proteome</keyword>
<dbReference type="Gene3D" id="3.40.50.1000">
    <property type="entry name" value="HAD superfamily/HAD-like"/>
    <property type="match status" value="1"/>
</dbReference>
<gene>
    <name evidence="1" type="ORF">AB3K24_05055</name>
</gene>
<dbReference type="Pfam" id="PF08282">
    <property type="entry name" value="Hydrolase_3"/>
    <property type="match status" value="1"/>
</dbReference>
<dbReference type="InterPro" id="IPR036412">
    <property type="entry name" value="HAD-like_sf"/>
</dbReference>